<dbReference type="KEGG" id="taut:V4D30_00800"/>
<evidence type="ECO:0008006" key="2">
    <source>
        <dbReference type="Google" id="ProtNLM"/>
    </source>
</evidence>
<accession>A0AAU8GWV0</accession>
<reference evidence="1" key="1">
    <citation type="submission" date="2024-01" db="EMBL/GenBank/DDBJ databases">
        <title>The first autotrophic representatives of the genus Thermodesulfovibrio.</title>
        <authorList>
            <person name="Maltseva A.I."/>
            <person name="Elcheninov A.G."/>
            <person name="Kublanov I.V."/>
            <person name="Lebedinsky A.V."/>
            <person name="Frolov E.N."/>
        </authorList>
    </citation>
    <scope>NUCLEOTIDE SEQUENCE</scope>
    <source>
        <strain evidence="1">3907-1M</strain>
    </source>
</reference>
<name>A0AAU8GWV0_9BACT</name>
<organism evidence="1">
    <name type="scientific">Thermodesulfovibrio autotrophicus</name>
    <dbReference type="NCBI Taxonomy" id="3118333"/>
    <lineage>
        <taxon>Bacteria</taxon>
        <taxon>Pseudomonadati</taxon>
        <taxon>Nitrospirota</taxon>
        <taxon>Thermodesulfovibrionia</taxon>
        <taxon>Thermodesulfovibrionales</taxon>
        <taxon>Thermodesulfovibrionaceae</taxon>
        <taxon>Thermodesulfovibrio</taxon>
    </lineage>
</organism>
<protein>
    <recommendedName>
        <fullName evidence="2">CRISPR-associated protein</fullName>
    </recommendedName>
</protein>
<sequence length="123" mass="14687">MRILINHTNHPSQKWDEKQKEYWSEIIDLPFPSIDPKATTEEVDTIAMINFLEIDKIAKEITDKNSNASIFIMLQGEFTYCYLLYQKIRNKFPIAIPTTERKVIEKENGEKISIFEFVRWRFL</sequence>
<dbReference type="RefSeq" id="WP_353684354.1">
    <property type="nucleotide sequence ID" value="NZ_CP144373.1"/>
</dbReference>
<proteinExistence type="predicted"/>
<dbReference type="AlphaFoldDB" id="A0AAU8GWV0"/>
<dbReference type="EMBL" id="CP144373">
    <property type="protein sequence ID" value="XCH46831.1"/>
    <property type="molecule type" value="Genomic_DNA"/>
</dbReference>
<gene>
    <name evidence="1" type="ORF">V4D30_00800</name>
</gene>
<evidence type="ECO:0000313" key="1">
    <source>
        <dbReference type="EMBL" id="XCH46831.1"/>
    </source>
</evidence>